<evidence type="ECO:0008006" key="3">
    <source>
        <dbReference type="Google" id="ProtNLM"/>
    </source>
</evidence>
<organism evidence="2">
    <name type="scientific">Haptolina ericina</name>
    <dbReference type="NCBI Taxonomy" id="156174"/>
    <lineage>
        <taxon>Eukaryota</taxon>
        <taxon>Haptista</taxon>
        <taxon>Haptophyta</taxon>
        <taxon>Prymnesiophyceae</taxon>
        <taxon>Prymnesiales</taxon>
        <taxon>Prymnesiaceae</taxon>
        <taxon>Haptolina</taxon>
    </lineage>
</organism>
<dbReference type="InterPro" id="IPR025067">
    <property type="entry name" value="DUF4079"/>
</dbReference>
<accession>A0A7S3ADW2</accession>
<name>A0A7S3ADW2_9EUKA</name>
<evidence type="ECO:0000313" key="2">
    <source>
        <dbReference type="EMBL" id="CAE0100875.1"/>
    </source>
</evidence>
<keyword evidence="1" id="KW-0472">Membrane</keyword>
<evidence type="ECO:0000256" key="1">
    <source>
        <dbReference type="SAM" id="Phobius"/>
    </source>
</evidence>
<gene>
    <name evidence="2" type="ORF">HERI1096_LOCUS2313</name>
</gene>
<protein>
    <recommendedName>
        <fullName evidence="3">DUF4079 domain-containing protein</fullName>
    </recommendedName>
</protein>
<dbReference type="Pfam" id="PF13301">
    <property type="entry name" value="DUF4079"/>
    <property type="match status" value="1"/>
</dbReference>
<dbReference type="EMBL" id="HBHX01004205">
    <property type="protein sequence ID" value="CAE0100875.1"/>
    <property type="molecule type" value="Transcribed_RNA"/>
</dbReference>
<feature type="transmembrane region" description="Helical" evidence="1">
    <location>
        <begin position="215"/>
        <end position="235"/>
    </location>
</feature>
<reference evidence="2" key="1">
    <citation type="submission" date="2021-01" db="EMBL/GenBank/DDBJ databases">
        <authorList>
            <person name="Corre E."/>
            <person name="Pelletier E."/>
            <person name="Niang G."/>
            <person name="Scheremetjew M."/>
            <person name="Finn R."/>
            <person name="Kale V."/>
            <person name="Holt S."/>
            <person name="Cochrane G."/>
            <person name="Meng A."/>
            <person name="Brown T."/>
            <person name="Cohen L."/>
        </authorList>
    </citation>
    <scope>NUCLEOTIDE SEQUENCE</scope>
    <source>
        <strain evidence="2">CCMP281</strain>
    </source>
</reference>
<feature type="transmembrane region" description="Helical" evidence="1">
    <location>
        <begin position="247"/>
        <end position="269"/>
    </location>
</feature>
<proteinExistence type="predicted"/>
<sequence>MLFVFLSTVSLVTSSSFTIRVPGPLLLSHRDPARPPFDPMNLHEPASPGTPRQVSLAAGFAATCACLQPEIALAKGGEYGVFEGRIVSLAHPAVMAIMYAASAWSAFTGWQWRRLRELGLKITVLKEDVKQPKAQIEAASSADMPPPTSAVQTVADLQSQIDELTAERKVLANGGFRDKHYQVGSVVLGLGTSFAIEGPVNTFLRAQKLFPGPHLYAGAGIVVCWAMAASLVPLMAKGSDAARSAHIAFNVLALGLFTWQLPTGWEIMLKVRLIEERPNALCYSGDIVPCCSCVSGDQVYQISLKWFCLHERSADCFLVR</sequence>
<keyword evidence="1" id="KW-0812">Transmembrane</keyword>
<keyword evidence="1" id="KW-1133">Transmembrane helix</keyword>
<dbReference type="PANTHER" id="PTHR34679:SF2">
    <property type="entry name" value="OS02G0122500 PROTEIN"/>
    <property type="match status" value="1"/>
</dbReference>
<dbReference type="AlphaFoldDB" id="A0A7S3ADW2"/>
<dbReference type="PANTHER" id="PTHR34679">
    <property type="match status" value="1"/>
</dbReference>